<dbReference type="EMBL" id="CP139368">
    <property type="protein sequence ID" value="WPR90627.1"/>
    <property type="molecule type" value="Genomic_DNA"/>
</dbReference>
<dbReference type="InterPro" id="IPR000868">
    <property type="entry name" value="Isochorismatase-like_dom"/>
</dbReference>
<sequence>MTVTTLDPQSALVVIDLQQGIAGTPAAEPVVAQAVRLADAFRAAGLPVVLVNVTGGAPGRVERARPNAPRPENWAELLPELRPDAPGTIRVTKQTWGAFHGTDLDERLRDAGATQVVLAGIATSAGVESTARAAHEHGYNVTIATDAVADMDPVNHEHAVTRILPRISETGTTDEILELLAANGR</sequence>
<evidence type="ECO:0000313" key="4">
    <source>
        <dbReference type="Proteomes" id="UP001323798"/>
    </source>
</evidence>
<protein>
    <submittedName>
        <fullName evidence="3">Isochorismatase family protein</fullName>
    </submittedName>
</protein>
<dbReference type="CDD" id="cd00431">
    <property type="entry name" value="cysteine_hydrolases"/>
    <property type="match status" value="1"/>
</dbReference>
<dbReference type="Pfam" id="PF00857">
    <property type="entry name" value="Isochorismatase"/>
    <property type="match status" value="1"/>
</dbReference>
<feature type="domain" description="Isochorismatase-like" evidence="2">
    <location>
        <begin position="10"/>
        <end position="174"/>
    </location>
</feature>
<evidence type="ECO:0000259" key="2">
    <source>
        <dbReference type="Pfam" id="PF00857"/>
    </source>
</evidence>
<reference evidence="3 4" key="1">
    <citation type="submission" date="2023-11" db="EMBL/GenBank/DDBJ databases">
        <title>Genome sequence of Microbacterium rhizosphaerae KACC 19337.</title>
        <authorList>
            <person name="Choi H."/>
            <person name="Kim S."/>
            <person name="Kim Y."/>
            <person name="Kwon S.-W."/>
            <person name="Heo J."/>
        </authorList>
    </citation>
    <scope>NUCLEOTIDE SEQUENCE [LARGE SCALE GENOMIC DNA]</scope>
    <source>
        <strain evidence="3 4">KACC 19337</strain>
    </source>
</reference>
<organism evidence="3 4">
    <name type="scientific">Microbacterium rhizosphaerae</name>
    <dbReference type="NCBI Taxonomy" id="1678237"/>
    <lineage>
        <taxon>Bacteria</taxon>
        <taxon>Bacillati</taxon>
        <taxon>Actinomycetota</taxon>
        <taxon>Actinomycetes</taxon>
        <taxon>Micrococcales</taxon>
        <taxon>Microbacteriaceae</taxon>
        <taxon>Microbacterium</taxon>
    </lineage>
</organism>
<name>A0ABZ0SML9_9MICO</name>
<gene>
    <name evidence="3" type="ORF">SM116_04875</name>
</gene>
<dbReference type="InterPro" id="IPR036380">
    <property type="entry name" value="Isochorismatase-like_sf"/>
</dbReference>
<dbReference type="SUPFAM" id="SSF52499">
    <property type="entry name" value="Isochorismatase-like hydrolases"/>
    <property type="match status" value="1"/>
</dbReference>
<dbReference type="RefSeq" id="WP_320943331.1">
    <property type="nucleotide sequence ID" value="NZ_BAABEU010000011.1"/>
</dbReference>
<keyword evidence="4" id="KW-1185">Reference proteome</keyword>
<dbReference type="Proteomes" id="UP001323798">
    <property type="component" value="Chromosome"/>
</dbReference>
<dbReference type="PANTHER" id="PTHR43540">
    <property type="entry name" value="PEROXYUREIDOACRYLATE/UREIDOACRYLATE AMIDOHYDROLASE-RELATED"/>
    <property type="match status" value="1"/>
</dbReference>
<evidence type="ECO:0000313" key="3">
    <source>
        <dbReference type="EMBL" id="WPR90627.1"/>
    </source>
</evidence>
<evidence type="ECO:0000256" key="1">
    <source>
        <dbReference type="ARBA" id="ARBA00022801"/>
    </source>
</evidence>
<accession>A0ABZ0SML9</accession>
<dbReference type="Gene3D" id="3.40.50.850">
    <property type="entry name" value="Isochorismatase-like"/>
    <property type="match status" value="1"/>
</dbReference>
<proteinExistence type="predicted"/>
<dbReference type="InterPro" id="IPR050272">
    <property type="entry name" value="Isochorismatase-like_hydrls"/>
</dbReference>
<dbReference type="PANTHER" id="PTHR43540:SF7">
    <property type="entry name" value="ISOCHORISMATASE FAMILY PROTEIN YECD"/>
    <property type="match status" value="1"/>
</dbReference>
<keyword evidence="1" id="KW-0378">Hydrolase</keyword>